<comment type="caution">
    <text evidence="1">The sequence shown here is derived from an EMBL/GenBank/DDBJ whole genome shotgun (WGS) entry which is preliminary data.</text>
</comment>
<gene>
    <name evidence="1" type="ORF">CHR60_06980</name>
</gene>
<reference evidence="1 2" key="1">
    <citation type="journal article" date="2017" name="Front. Microbiol.">
        <title>New Insights into the Diversity of the Genus Faecalibacterium.</title>
        <authorList>
            <person name="Benevides L."/>
            <person name="Burman S."/>
            <person name="Martin R."/>
            <person name="Robert V."/>
            <person name="Thomas M."/>
            <person name="Miquel S."/>
            <person name="Chain F."/>
            <person name="Sokol H."/>
            <person name="Bermudez-Humaran L.G."/>
            <person name="Morrison M."/>
            <person name="Langella P."/>
            <person name="Azevedo V.A."/>
            <person name="Chatel J.M."/>
            <person name="Soares S."/>
        </authorList>
    </citation>
    <scope>NUCLEOTIDE SEQUENCE [LARGE SCALE GENOMIC DNA]</scope>
    <source>
        <strain evidence="1 2">AHMP21</strain>
    </source>
</reference>
<proteinExistence type="predicted"/>
<sequence length="312" mass="34233">MLFGRRKPGYTTTVDGAADPEQVVLDLQKAEMAAKKKPKAEVFSIDAASETARRLKETGSTFDGSAAKAGEDVMAVVERETSELAAKQQAAEAAPEAAEAPAVPEGTDAADAKPELLDFLAAAPDAENDPYADQPTKTAPELPELTPAQQLAGYIRSRSAAALVTAHAQLASEVENADELLAQMPQDPQCEDIVSRTGAKDTYYYSSANMSDNYAMIAQLIEDRDLCVMFAEMVRFNARIYPSATPLRYFQRSPYGLAPDEIEQTWKTMQGRPEFADIEELTNNQNERFLFSTQYLTRRYAKAISDVDEFCD</sequence>
<dbReference type="Proteomes" id="UP000220904">
    <property type="component" value="Unassembled WGS sequence"/>
</dbReference>
<dbReference type="AlphaFoldDB" id="A0A2A7B529"/>
<evidence type="ECO:0000313" key="2">
    <source>
        <dbReference type="Proteomes" id="UP000220904"/>
    </source>
</evidence>
<evidence type="ECO:0000313" key="1">
    <source>
        <dbReference type="EMBL" id="PDX86485.1"/>
    </source>
</evidence>
<organism evidence="1 2">
    <name type="scientific">Faecalibacterium prausnitzii</name>
    <dbReference type="NCBI Taxonomy" id="853"/>
    <lineage>
        <taxon>Bacteria</taxon>
        <taxon>Bacillati</taxon>
        <taxon>Bacillota</taxon>
        <taxon>Clostridia</taxon>
        <taxon>Eubacteriales</taxon>
        <taxon>Oscillospiraceae</taxon>
        <taxon>Faecalibacterium</taxon>
    </lineage>
</organism>
<dbReference type="OrthoDB" id="6433774at2"/>
<accession>A0A2A7B529</accession>
<dbReference type="RefSeq" id="WP_097792358.1">
    <property type="nucleotide sequence ID" value="NZ_NOUV01000014.1"/>
</dbReference>
<protein>
    <submittedName>
        <fullName evidence="1">Uncharacterized protein</fullName>
    </submittedName>
</protein>
<name>A0A2A7B529_9FIRM</name>
<dbReference type="EMBL" id="NOUV01000014">
    <property type="protein sequence ID" value="PDX86485.1"/>
    <property type="molecule type" value="Genomic_DNA"/>
</dbReference>